<proteinExistence type="predicted"/>
<organism evidence="1 2">
    <name type="scientific">Aeromonas veronii</name>
    <dbReference type="NCBI Taxonomy" id="654"/>
    <lineage>
        <taxon>Bacteria</taxon>
        <taxon>Pseudomonadati</taxon>
        <taxon>Pseudomonadota</taxon>
        <taxon>Gammaproteobacteria</taxon>
        <taxon>Aeromonadales</taxon>
        <taxon>Aeromonadaceae</taxon>
        <taxon>Aeromonas</taxon>
    </lineage>
</organism>
<comment type="caution">
    <text evidence="1">The sequence shown here is derived from an EMBL/GenBank/DDBJ whole genome shotgun (WGS) entry which is preliminary data.</text>
</comment>
<name>A0A2T4N394_AERVE</name>
<dbReference type="Proteomes" id="UP000241986">
    <property type="component" value="Unassembled WGS sequence"/>
</dbReference>
<evidence type="ECO:0000313" key="1">
    <source>
        <dbReference type="EMBL" id="PTH81274.1"/>
    </source>
</evidence>
<dbReference type="AlphaFoldDB" id="A0A2T4N394"/>
<accession>A0A2T4N394</accession>
<protein>
    <submittedName>
        <fullName evidence="1">Uncharacterized protein</fullName>
    </submittedName>
</protein>
<gene>
    <name evidence="1" type="ORF">DAA48_08975</name>
</gene>
<sequence length="64" mass="7688">MTQQRRGMMDILQQYTQMLQEGRLQRCKVCGGEFQSVIKHALKAHNMSEDEYEQYMPRRNVLRP</sequence>
<reference evidence="1 2" key="1">
    <citation type="submission" date="2018-03" db="EMBL/GenBank/DDBJ databases">
        <title>Aeromonas veronii whole genome sequencing and analysis.</title>
        <authorList>
            <person name="Xie H."/>
            <person name="Liu T."/>
            <person name="Wang K."/>
        </authorList>
    </citation>
    <scope>NUCLEOTIDE SEQUENCE [LARGE SCALE GENOMIC DNA]</scope>
    <source>
        <strain evidence="1 2">XH.VA.1</strain>
    </source>
</reference>
<evidence type="ECO:0000313" key="2">
    <source>
        <dbReference type="Proteomes" id="UP000241986"/>
    </source>
</evidence>
<dbReference type="EMBL" id="PZKL01000022">
    <property type="protein sequence ID" value="PTH81274.1"/>
    <property type="molecule type" value="Genomic_DNA"/>
</dbReference>